<protein>
    <submittedName>
        <fullName evidence="7">1-acyl-sn-glycerol-3-phosphate acyltransferase</fullName>
    </submittedName>
</protein>
<comment type="pathway">
    <text evidence="1">Lipid metabolism.</text>
</comment>
<dbReference type="CDD" id="cd07989">
    <property type="entry name" value="LPLAT_AGPAT-like"/>
    <property type="match status" value="1"/>
</dbReference>
<dbReference type="GO" id="GO:0006654">
    <property type="term" value="P:phosphatidic acid biosynthetic process"/>
    <property type="evidence" value="ECO:0007669"/>
    <property type="project" value="TreeGrafter"/>
</dbReference>
<evidence type="ECO:0000259" key="6">
    <source>
        <dbReference type="SMART" id="SM00563"/>
    </source>
</evidence>
<dbReference type="AlphaFoldDB" id="A0A1K1WUS5"/>
<keyword evidence="5" id="KW-0472">Membrane</keyword>
<dbReference type="OrthoDB" id="9812274at2"/>
<evidence type="ECO:0000256" key="5">
    <source>
        <dbReference type="SAM" id="Phobius"/>
    </source>
</evidence>
<dbReference type="Pfam" id="PF01553">
    <property type="entry name" value="Acyltransferase"/>
    <property type="match status" value="1"/>
</dbReference>
<dbReference type="RefSeq" id="WP_072325829.1">
    <property type="nucleotide sequence ID" value="NZ_FPJW01000004.1"/>
</dbReference>
<keyword evidence="3 7" id="KW-0012">Acyltransferase</keyword>
<keyword evidence="8" id="KW-1185">Reference proteome</keyword>
<dbReference type="InterPro" id="IPR002123">
    <property type="entry name" value="Plipid/glycerol_acylTrfase"/>
</dbReference>
<evidence type="ECO:0000256" key="1">
    <source>
        <dbReference type="ARBA" id="ARBA00005189"/>
    </source>
</evidence>
<keyword evidence="2 7" id="KW-0808">Transferase</keyword>
<accession>A0A1K1WUS5</accession>
<proteinExistence type="predicted"/>
<evidence type="ECO:0000256" key="4">
    <source>
        <dbReference type="SAM" id="MobiDB-lite"/>
    </source>
</evidence>
<organism evidence="7 8">
    <name type="scientific">Marinospirillum alkaliphilum DSM 21637</name>
    <dbReference type="NCBI Taxonomy" id="1122209"/>
    <lineage>
        <taxon>Bacteria</taxon>
        <taxon>Pseudomonadati</taxon>
        <taxon>Pseudomonadota</taxon>
        <taxon>Gammaproteobacteria</taxon>
        <taxon>Oceanospirillales</taxon>
        <taxon>Oceanospirillaceae</taxon>
        <taxon>Marinospirillum</taxon>
    </lineage>
</organism>
<dbReference type="STRING" id="1122209.SAMN02745752_01580"/>
<evidence type="ECO:0000313" key="7">
    <source>
        <dbReference type="EMBL" id="SFX40883.1"/>
    </source>
</evidence>
<gene>
    <name evidence="7" type="ORF">SAMN02745752_01580</name>
</gene>
<keyword evidence="5" id="KW-1133">Transmembrane helix</keyword>
<dbReference type="PANTHER" id="PTHR10434:SF40">
    <property type="entry name" value="1-ACYL-SN-GLYCEROL-3-PHOSPHATE ACYLTRANSFERASE"/>
    <property type="match status" value="1"/>
</dbReference>
<evidence type="ECO:0000256" key="3">
    <source>
        <dbReference type="ARBA" id="ARBA00023315"/>
    </source>
</evidence>
<dbReference type="EMBL" id="FPJW01000004">
    <property type="protein sequence ID" value="SFX40883.1"/>
    <property type="molecule type" value="Genomic_DNA"/>
</dbReference>
<dbReference type="GO" id="GO:0003841">
    <property type="term" value="F:1-acylglycerol-3-phosphate O-acyltransferase activity"/>
    <property type="evidence" value="ECO:0007669"/>
    <property type="project" value="TreeGrafter"/>
</dbReference>
<feature type="domain" description="Phospholipid/glycerol acyltransferase" evidence="6">
    <location>
        <begin position="79"/>
        <end position="193"/>
    </location>
</feature>
<dbReference type="Proteomes" id="UP000182350">
    <property type="component" value="Unassembled WGS sequence"/>
</dbReference>
<dbReference type="PANTHER" id="PTHR10434">
    <property type="entry name" value="1-ACYL-SN-GLYCEROL-3-PHOSPHATE ACYLTRANSFERASE"/>
    <property type="match status" value="1"/>
</dbReference>
<dbReference type="SMART" id="SM00563">
    <property type="entry name" value="PlsC"/>
    <property type="match status" value="1"/>
</dbReference>
<name>A0A1K1WUS5_9GAMM</name>
<evidence type="ECO:0000256" key="2">
    <source>
        <dbReference type="ARBA" id="ARBA00022679"/>
    </source>
</evidence>
<evidence type="ECO:0000313" key="8">
    <source>
        <dbReference type="Proteomes" id="UP000182350"/>
    </source>
</evidence>
<dbReference type="SUPFAM" id="SSF69593">
    <property type="entry name" value="Glycerol-3-phosphate (1)-acyltransferase"/>
    <property type="match status" value="1"/>
</dbReference>
<feature type="compositionally biased region" description="Basic and acidic residues" evidence="4">
    <location>
        <begin position="252"/>
        <end position="267"/>
    </location>
</feature>
<sequence length="267" mass="29780">MNKASRTPRPLGSLMFYLGYFSALLLLGAPLALLSIPFPLRQRFAILNLYNRFIIFWLGITCGIRYQFEGVEKLPDGAYVMVANHQSEWETIVLQTLRPPLCTVLKQELLQIPIFGWGLRLIKPIPLDRSQPAKMLRKVLKVGGERLQEGLSVLIFPEGTRVPPGRRKPFSKSAAMIACKAGVPLIPVAHNAGEHWDPKNWIKQSGTLSLRIGEPIPTAGRKPDEVMAEAEAWVERQLTDISAVPRPLPAPGKDESESAEVEKMTQD</sequence>
<feature type="transmembrane region" description="Helical" evidence="5">
    <location>
        <begin position="14"/>
        <end position="37"/>
    </location>
</feature>
<keyword evidence="5" id="KW-0812">Transmembrane</keyword>
<feature type="region of interest" description="Disordered" evidence="4">
    <location>
        <begin position="242"/>
        <end position="267"/>
    </location>
</feature>
<reference evidence="7 8" key="1">
    <citation type="submission" date="2016-11" db="EMBL/GenBank/DDBJ databases">
        <authorList>
            <person name="Jaros S."/>
            <person name="Januszkiewicz K."/>
            <person name="Wedrychowicz H."/>
        </authorList>
    </citation>
    <scope>NUCLEOTIDE SEQUENCE [LARGE SCALE GENOMIC DNA]</scope>
    <source>
        <strain evidence="7 8">DSM 21637</strain>
    </source>
</reference>